<accession>A0ABR5YHD0</accession>
<name>A0ABR5YHD0_9SPHN</name>
<comment type="caution">
    <text evidence="1">The sequence shown here is derived from an EMBL/GenBank/DDBJ whole genome shotgun (WGS) entry which is preliminary data.</text>
</comment>
<evidence type="ECO:0008006" key="3">
    <source>
        <dbReference type="Google" id="ProtNLM"/>
    </source>
</evidence>
<evidence type="ECO:0000313" key="2">
    <source>
        <dbReference type="Proteomes" id="UP000076609"/>
    </source>
</evidence>
<proteinExistence type="predicted"/>
<dbReference type="InterPro" id="IPR019660">
    <property type="entry name" value="Put_sensory_transdc_reg_YbjN"/>
</dbReference>
<dbReference type="EMBL" id="LQQO01000001">
    <property type="protein sequence ID" value="KZE18653.1"/>
    <property type="molecule type" value="Genomic_DNA"/>
</dbReference>
<gene>
    <name evidence="1" type="ORF">AVT10_00965</name>
</gene>
<evidence type="ECO:0000313" key="1">
    <source>
        <dbReference type="EMBL" id="KZE18653.1"/>
    </source>
</evidence>
<organism evidence="1 2">
    <name type="scientific">Sphingomonas hankookensis</name>
    <dbReference type="NCBI Taxonomy" id="563996"/>
    <lineage>
        <taxon>Bacteria</taxon>
        <taxon>Pseudomonadati</taxon>
        <taxon>Pseudomonadota</taxon>
        <taxon>Alphaproteobacteria</taxon>
        <taxon>Sphingomonadales</taxon>
        <taxon>Sphingomonadaceae</taxon>
        <taxon>Sphingomonas</taxon>
    </lineage>
</organism>
<dbReference type="CDD" id="cd17511">
    <property type="entry name" value="YbjN_AmyR-like"/>
    <property type="match status" value="1"/>
</dbReference>
<sequence length="163" mass="17695">MSMIGMMMGVAAAIAAPDAALLDLRQPGNVVTALQAAGYKAEMKINKDGEPYVLSATNGESFSVEFYGCDGLKDCKSFQLTSWYKKEPLYTPALTNEWNARNRFLKIAVDSDGDLREFLDATAVGGMTQAQFTDLVEWYSAMDGQLAQFLSTKRDAAGAKPAK</sequence>
<keyword evidence="2" id="KW-1185">Reference proteome</keyword>
<reference evidence="2" key="1">
    <citation type="submission" date="2016-01" db="EMBL/GenBank/DDBJ databases">
        <title>Draft genome of Chromobacterium sp. F49.</title>
        <authorList>
            <person name="Hong K.W."/>
        </authorList>
    </citation>
    <scope>NUCLEOTIDE SEQUENCE [LARGE SCALE GENOMIC DNA]</scope>
    <source>
        <strain evidence="2">CN3</strain>
    </source>
</reference>
<protein>
    <recommendedName>
        <fullName evidence="3">YbjN domain-containing protein</fullName>
    </recommendedName>
</protein>
<dbReference type="Proteomes" id="UP000076609">
    <property type="component" value="Unassembled WGS sequence"/>
</dbReference>
<dbReference type="Pfam" id="PF10722">
    <property type="entry name" value="YbjN"/>
    <property type="match status" value="1"/>
</dbReference>